<dbReference type="Gene3D" id="1.10.150.240">
    <property type="entry name" value="Putative phosphatase, domain 2"/>
    <property type="match status" value="1"/>
</dbReference>
<dbReference type="Proteomes" id="UP000461754">
    <property type="component" value="Unassembled WGS sequence"/>
</dbReference>
<dbReference type="GO" id="GO:0005829">
    <property type="term" value="C:cytosol"/>
    <property type="evidence" value="ECO:0007669"/>
    <property type="project" value="TreeGrafter"/>
</dbReference>
<dbReference type="FunFam" id="3.40.50.1000:FF:000022">
    <property type="entry name" value="Phosphoglycolate phosphatase"/>
    <property type="match status" value="1"/>
</dbReference>
<dbReference type="InterPro" id="IPR023214">
    <property type="entry name" value="HAD_sf"/>
</dbReference>
<dbReference type="PANTHER" id="PTHR43434:SF1">
    <property type="entry name" value="PHOSPHOGLYCOLATE PHOSPHATASE"/>
    <property type="match status" value="1"/>
</dbReference>
<dbReference type="SUPFAM" id="SSF56784">
    <property type="entry name" value="HAD-like"/>
    <property type="match status" value="1"/>
</dbReference>
<dbReference type="EMBL" id="VUMO01000002">
    <property type="protein sequence ID" value="MSS19235.1"/>
    <property type="molecule type" value="Genomic_DNA"/>
</dbReference>
<evidence type="ECO:0000313" key="1">
    <source>
        <dbReference type="EMBL" id="MSS19235.1"/>
    </source>
</evidence>
<proteinExistence type="predicted"/>
<sequence>MRDQIQAVIFDMDGTILNTLEDLTGSLNYALGQTGHRHDYVAEDVKHFFGSGIRVAISRALAAEGQPDVPEDDPEVERVREIFAPHYAKHCNDHTGPYPGIPECIAALRKRGILTAVVSNKPDFAVQTLAREIFPGCFDLAVGEQSGVRRKPAPDMTDKALKDLKTSKENAVYVGDSEVDLMTAKNAGLPCIAVSWGFRSIEFLKARGASTIVDRADEIVGWVDVQNA</sequence>
<comment type="caution">
    <text evidence="1">The sequence shown here is derived from an EMBL/GenBank/DDBJ whole genome shotgun (WGS) entry which is preliminary data.</text>
</comment>
<reference evidence="1 2" key="1">
    <citation type="submission" date="2019-08" db="EMBL/GenBank/DDBJ databases">
        <title>In-depth cultivation of the pig gut microbiome towards novel bacterial diversity and tailored functional studies.</title>
        <authorList>
            <person name="Wylensek D."/>
            <person name="Hitch T.C.A."/>
            <person name="Clavel T."/>
        </authorList>
    </citation>
    <scope>NUCLEOTIDE SEQUENCE [LARGE SCALE GENOMIC DNA]</scope>
    <source>
        <strain evidence="1 2">RF-744-FAT-4</strain>
    </source>
</reference>
<dbReference type="SFLD" id="SFLDG01129">
    <property type="entry name" value="C1.5:_HAD__Beta-PGM__Phosphata"/>
    <property type="match status" value="1"/>
</dbReference>
<dbReference type="InterPro" id="IPR036412">
    <property type="entry name" value="HAD-like_sf"/>
</dbReference>
<dbReference type="PROSITE" id="PS01228">
    <property type="entry name" value="COF_1"/>
    <property type="match status" value="1"/>
</dbReference>
<dbReference type="SFLD" id="SFLDS00003">
    <property type="entry name" value="Haloacid_Dehalogenase"/>
    <property type="match status" value="1"/>
</dbReference>
<dbReference type="GO" id="GO:0006281">
    <property type="term" value="P:DNA repair"/>
    <property type="evidence" value="ECO:0007669"/>
    <property type="project" value="TreeGrafter"/>
</dbReference>
<gene>
    <name evidence="1" type="ORF">FYJ52_02255</name>
</gene>
<organism evidence="1 2">
    <name type="scientific">Pseudoramibacter porci</name>
    <dbReference type="NCBI Taxonomy" id="2606631"/>
    <lineage>
        <taxon>Bacteria</taxon>
        <taxon>Bacillati</taxon>
        <taxon>Bacillota</taxon>
        <taxon>Clostridia</taxon>
        <taxon>Eubacteriales</taxon>
        <taxon>Eubacteriaceae</taxon>
        <taxon>Pseudoramibacter</taxon>
    </lineage>
</organism>
<dbReference type="InterPro" id="IPR023198">
    <property type="entry name" value="PGP-like_dom2"/>
</dbReference>
<dbReference type="NCBIfam" id="TIGR01549">
    <property type="entry name" value="HAD-SF-IA-v1"/>
    <property type="match status" value="1"/>
</dbReference>
<dbReference type="InterPro" id="IPR006439">
    <property type="entry name" value="HAD-SF_hydro_IA"/>
</dbReference>
<dbReference type="GO" id="GO:0008967">
    <property type="term" value="F:phosphoglycolate phosphatase activity"/>
    <property type="evidence" value="ECO:0007669"/>
    <property type="project" value="TreeGrafter"/>
</dbReference>
<dbReference type="RefSeq" id="WP_154575639.1">
    <property type="nucleotide sequence ID" value="NZ_VUMO01000002.1"/>
</dbReference>
<keyword evidence="1" id="KW-0378">Hydrolase</keyword>
<protein>
    <submittedName>
        <fullName evidence="1">HAD family hydrolase</fullName>
    </submittedName>
</protein>
<dbReference type="SFLD" id="SFLDG01135">
    <property type="entry name" value="C1.5.6:_HAD__Beta-PGM__Phospha"/>
    <property type="match status" value="1"/>
</dbReference>
<dbReference type="Gene3D" id="3.40.50.1000">
    <property type="entry name" value="HAD superfamily/HAD-like"/>
    <property type="match status" value="1"/>
</dbReference>
<name>A0A7X2NF30_9FIRM</name>
<accession>A0A7X2NF30</accession>
<dbReference type="InterPro" id="IPR050155">
    <property type="entry name" value="HAD-like_hydrolase_sf"/>
</dbReference>
<dbReference type="PANTHER" id="PTHR43434">
    <property type="entry name" value="PHOSPHOGLYCOLATE PHOSPHATASE"/>
    <property type="match status" value="1"/>
</dbReference>
<dbReference type="PRINTS" id="PR00413">
    <property type="entry name" value="HADHALOGNASE"/>
</dbReference>
<dbReference type="NCBIfam" id="TIGR01509">
    <property type="entry name" value="HAD-SF-IA-v3"/>
    <property type="match status" value="1"/>
</dbReference>
<dbReference type="Pfam" id="PF13419">
    <property type="entry name" value="HAD_2"/>
    <property type="match status" value="1"/>
</dbReference>
<evidence type="ECO:0000313" key="2">
    <source>
        <dbReference type="Proteomes" id="UP000461754"/>
    </source>
</evidence>
<dbReference type="InterPro" id="IPR041492">
    <property type="entry name" value="HAD_2"/>
</dbReference>
<keyword evidence="2" id="KW-1185">Reference proteome</keyword>
<dbReference type="AlphaFoldDB" id="A0A7X2NF30"/>